<organism evidence="3 4">
    <name type="scientific">Vespula squamosa</name>
    <name type="common">Southern yellow jacket</name>
    <name type="synonym">Wasp</name>
    <dbReference type="NCBI Taxonomy" id="30214"/>
    <lineage>
        <taxon>Eukaryota</taxon>
        <taxon>Metazoa</taxon>
        <taxon>Ecdysozoa</taxon>
        <taxon>Arthropoda</taxon>
        <taxon>Hexapoda</taxon>
        <taxon>Insecta</taxon>
        <taxon>Pterygota</taxon>
        <taxon>Neoptera</taxon>
        <taxon>Endopterygota</taxon>
        <taxon>Hymenoptera</taxon>
        <taxon>Apocrita</taxon>
        <taxon>Aculeata</taxon>
        <taxon>Vespoidea</taxon>
        <taxon>Vespidae</taxon>
        <taxon>Vespinae</taxon>
        <taxon>Vespula</taxon>
    </lineage>
</organism>
<evidence type="ECO:0000313" key="3">
    <source>
        <dbReference type="EMBL" id="KAL2728594.1"/>
    </source>
</evidence>
<accession>A0ABD2B7A0</accession>
<dbReference type="AlphaFoldDB" id="A0ABD2B7A0"/>
<sequence>MEAIWNRIHIEHPPNITWRIETQKFDIIGFQTTLKHIIKDLESQNDIHVEATMLSRLIYRMKCKFRNDKGFKNMEKVNRALLNYLNLALEKEYKSFKSYIELNGMFVTLPSKQMLEYILVRTQGFAKLLARVEEVAKCAGTFLRTRIILGHAWTVTLVAYAIISRIWVLSKYLVKRSCIWYSELYQFLNIFKIVGLPWLSKKDILPSDLKTWLALPWLDENESSIPKENILKDKMFKLIELQDDNLDKDLIFDFKDKLKELETTDLTCDVSENISKPSIAENVGELFIHMNDDLGEVVNRSSCAFNFNKRKHKGEESIEEQIQSISDEEYENDTEQIITFKSKKQKRKEERSSSLLSLKFKAKRNKITLYQLEPKGKRSRRKNKLV</sequence>
<dbReference type="InterPro" id="IPR027951">
    <property type="entry name" value="Nepro_N"/>
</dbReference>
<dbReference type="Pfam" id="PF14780">
    <property type="entry name" value="NEPRO_N"/>
    <property type="match status" value="1"/>
</dbReference>
<keyword evidence="1" id="KW-0812">Transmembrane</keyword>
<feature type="transmembrane region" description="Helical" evidence="1">
    <location>
        <begin position="147"/>
        <end position="168"/>
    </location>
</feature>
<evidence type="ECO:0000313" key="4">
    <source>
        <dbReference type="Proteomes" id="UP001607302"/>
    </source>
</evidence>
<dbReference type="EMBL" id="JAUDFV010000132">
    <property type="protein sequence ID" value="KAL2728594.1"/>
    <property type="molecule type" value="Genomic_DNA"/>
</dbReference>
<comment type="caution">
    <text evidence="3">The sequence shown here is derived from an EMBL/GenBank/DDBJ whole genome shotgun (WGS) entry which is preliminary data.</text>
</comment>
<keyword evidence="1" id="KW-1133">Transmembrane helix</keyword>
<dbReference type="Proteomes" id="UP001607302">
    <property type="component" value="Unassembled WGS sequence"/>
</dbReference>
<dbReference type="PANTHER" id="PTHR34761:SF1">
    <property type="entry name" value="NUCLEOLUS AND NEURAL PROGENITOR PROTEIN"/>
    <property type="match status" value="1"/>
</dbReference>
<dbReference type="InterPro" id="IPR052835">
    <property type="entry name" value="Nepro"/>
</dbReference>
<feature type="domain" description="Nucleolus and neural progenitor protein-like N-terminal" evidence="2">
    <location>
        <begin position="5"/>
        <end position="185"/>
    </location>
</feature>
<proteinExistence type="predicted"/>
<keyword evidence="1" id="KW-0472">Membrane</keyword>
<name>A0ABD2B7A0_VESSQ</name>
<keyword evidence="4" id="KW-1185">Reference proteome</keyword>
<reference evidence="3 4" key="1">
    <citation type="journal article" date="2024" name="Ann. Entomol. Soc. Am.">
        <title>Genomic analyses of the southern and eastern yellowjacket wasps (Hymenoptera: Vespidae) reveal evolutionary signatures of social life.</title>
        <authorList>
            <person name="Catto M.A."/>
            <person name="Caine P.B."/>
            <person name="Orr S.E."/>
            <person name="Hunt B.G."/>
            <person name="Goodisman M.A.D."/>
        </authorList>
    </citation>
    <scope>NUCLEOTIDE SEQUENCE [LARGE SCALE GENOMIC DNA]</scope>
    <source>
        <strain evidence="3">233</strain>
        <tissue evidence="3">Head and thorax</tissue>
    </source>
</reference>
<dbReference type="PANTHER" id="PTHR34761">
    <property type="entry name" value="NUCLEOLUS AND NEURAL PROGENITOR PROTEIN"/>
    <property type="match status" value="1"/>
</dbReference>
<evidence type="ECO:0000259" key="2">
    <source>
        <dbReference type="Pfam" id="PF14780"/>
    </source>
</evidence>
<evidence type="ECO:0000256" key="1">
    <source>
        <dbReference type="SAM" id="Phobius"/>
    </source>
</evidence>
<gene>
    <name evidence="3" type="ORF">V1478_006226</name>
</gene>
<protein>
    <recommendedName>
        <fullName evidence="2">Nucleolus and neural progenitor protein-like N-terminal domain-containing protein</fullName>
    </recommendedName>
</protein>